<name>A0A383EWL0_9ZZZZ</name>
<proteinExistence type="predicted"/>
<feature type="non-terminal residue" evidence="1">
    <location>
        <position position="115"/>
    </location>
</feature>
<protein>
    <recommendedName>
        <fullName evidence="2">RNA polymerase sigma-70 region 2 domain-containing protein</fullName>
    </recommendedName>
</protein>
<organism evidence="1">
    <name type="scientific">marine metagenome</name>
    <dbReference type="NCBI Taxonomy" id="408172"/>
    <lineage>
        <taxon>unclassified sequences</taxon>
        <taxon>metagenomes</taxon>
        <taxon>ecological metagenomes</taxon>
    </lineage>
</organism>
<accession>A0A383EWL0</accession>
<evidence type="ECO:0008006" key="2">
    <source>
        <dbReference type="Google" id="ProtNLM"/>
    </source>
</evidence>
<dbReference type="EMBL" id="UINC01228955">
    <property type="protein sequence ID" value="SVE60488.1"/>
    <property type="molecule type" value="Genomic_DNA"/>
</dbReference>
<dbReference type="AlphaFoldDB" id="A0A383EWL0"/>
<evidence type="ECO:0000313" key="1">
    <source>
        <dbReference type="EMBL" id="SVE60488.1"/>
    </source>
</evidence>
<sequence>MYFDQDVQDAIVKYNESTNAAERNKIYSEEIHYAFDKLCENIINTFKFEYFDDVYIDVKQEVLSFLVMNMHKYDHTKGSKAFSYFSVVCKNYLILHNNANYKKYKSHDDISVLDT</sequence>
<gene>
    <name evidence="1" type="ORF">METZ01_LOCUS513342</name>
</gene>
<reference evidence="1" key="1">
    <citation type="submission" date="2018-05" db="EMBL/GenBank/DDBJ databases">
        <authorList>
            <person name="Lanie J.A."/>
            <person name="Ng W.-L."/>
            <person name="Kazmierczak K.M."/>
            <person name="Andrzejewski T.M."/>
            <person name="Davidsen T.M."/>
            <person name="Wayne K.J."/>
            <person name="Tettelin H."/>
            <person name="Glass J.I."/>
            <person name="Rusch D."/>
            <person name="Podicherti R."/>
            <person name="Tsui H.-C.T."/>
            <person name="Winkler M.E."/>
        </authorList>
    </citation>
    <scope>NUCLEOTIDE SEQUENCE</scope>
</reference>